<accession>A0A516SL69</accession>
<dbReference type="Pfam" id="PF13302">
    <property type="entry name" value="Acetyltransf_3"/>
    <property type="match status" value="1"/>
</dbReference>
<dbReference type="InterPro" id="IPR020023">
    <property type="entry name" value="PseG"/>
</dbReference>
<dbReference type="SUPFAM" id="SSF55729">
    <property type="entry name" value="Acyl-CoA N-acyltransferases (Nat)"/>
    <property type="match status" value="1"/>
</dbReference>
<dbReference type="Gene3D" id="3.40.50.11190">
    <property type="match status" value="1"/>
</dbReference>
<dbReference type="AlphaFoldDB" id="A0A516SL69"/>
<dbReference type="PANTHER" id="PTHR21015:SF22">
    <property type="entry name" value="GLYCOSYLTRANSFERASE"/>
    <property type="match status" value="1"/>
</dbReference>
<dbReference type="KEGG" id="cari:FNU76_22530"/>
<dbReference type="OrthoDB" id="9805604at2"/>
<dbReference type="PROSITE" id="PS51186">
    <property type="entry name" value="GNAT"/>
    <property type="match status" value="1"/>
</dbReference>
<sequence>MKVLIRADASVAIGSGHVARCLTLAKVLRLAGAQPVFACRALPGHALAVIAGQGFETVALPAGYKDEMTGDIEAALPWRADLDALQAALPGQRFDWLLVDHYGLGAAWQTGARSLADRIAVVDDLANRPHDADLLLNQNLNAEASAYAGQLPSTCRLLLGPRHALLRPEFNVGPVEIAPRAKRLLVSFGGADAQGETFKVMTALADLDELEVDFVAGAANPAWPALTQALVGREHWRLHRHVDDFAGLMARADLFIGAGGGTSWERAALGLPSICIAIAANQVGNAERLALAGAHLYLGQADAVTAEMLRAAVSLLAGNVGLRHSLAARSRALVDGKGAARVAAALLTGALRLRPATSADAQLLFDGRNAAEVRRWSLNDAAIDWDGHLAWLQRSLANAERALLVAEAPDGPVGVLRYDRIEPQRAEVSIYLLAGREGRGWGQALLAAGDRWIAEYWPGLQAIAAVVKPANVASLKLFQALGYRQQDCHFERTPPF</sequence>
<evidence type="ECO:0000256" key="2">
    <source>
        <dbReference type="PIRSR" id="PIRSR620023-2"/>
    </source>
</evidence>
<dbReference type="EMBL" id="CP041730">
    <property type="protein sequence ID" value="QDQ28904.1"/>
    <property type="molecule type" value="Genomic_DNA"/>
</dbReference>
<name>A0A516SL69_9NEIS</name>
<proteinExistence type="predicted"/>
<dbReference type="RefSeq" id="WP_144280287.1">
    <property type="nucleotide sequence ID" value="NZ_CP041730.1"/>
</dbReference>
<protein>
    <submittedName>
        <fullName evidence="4">UDP-2,4-diacetamido-2,4, 6-trideoxy-beta-L-altropyranose hydrolase</fullName>
        <ecNumber evidence="4">3.6.1.57</ecNumber>
    </submittedName>
</protein>
<evidence type="ECO:0000313" key="5">
    <source>
        <dbReference type="Proteomes" id="UP000317550"/>
    </source>
</evidence>
<dbReference type="Gene3D" id="3.40.50.2000">
    <property type="entry name" value="Glycogen Phosphorylase B"/>
    <property type="match status" value="1"/>
</dbReference>
<feature type="binding site" evidence="2">
    <location>
        <position position="167"/>
    </location>
    <ligand>
        <name>substrate</name>
    </ligand>
</feature>
<dbReference type="Proteomes" id="UP000317550">
    <property type="component" value="Chromosome"/>
</dbReference>
<dbReference type="InterPro" id="IPR007235">
    <property type="entry name" value="Glyco_trans_28_C"/>
</dbReference>
<feature type="active site" description="Proton acceptor" evidence="1">
    <location>
        <position position="17"/>
    </location>
</feature>
<dbReference type="GO" id="GO:0016758">
    <property type="term" value="F:hexosyltransferase activity"/>
    <property type="evidence" value="ECO:0007669"/>
    <property type="project" value="InterPro"/>
</dbReference>
<feature type="domain" description="N-acetyltransferase" evidence="3">
    <location>
        <begin position="351"/>
        <end position="496"/>
    </location>
</feature>
<dbReference type="EC" id="3.6.1.57" evidence="4"/>
<keyword evidence="4" id="KW-0378">Hydrolase</keyword>
<dbReference type="GO" id="GO:0016747">
    <property type="term" value="F:acyltransferase activity, transferring groups other than amino-acyl groups"/>
    <property type="evidence" value="ECO:0007669"/>
    <property type="project" value="InterPro"/>
</dbReference>
<dbReference type="InterPro" id="IPR016181">
    <property type="entry name" value="Acyl_CoA_acyltransferase"/>
</dbReference>
<gene>
    <name evidence="4" type="primary">pseG</name>
    <name evidence="4" type="ORF">FNU76_22530</name>
</gene>
<organism evidence="4 5">
    <name type="scientific">Chitinimonas arctica</name>
    <dbReference type="NCBI Taxonomy" id="2594795"/>
    <lineage>
        <taxon>Bacteria</taxon>
        <taxon>Pseudomonadati</taxon>
        <taxon>Pseudomonadota</taxon>
        <taxon>Betaproteobacteria</taxon>
        <taxon>Neisseriales</taxon>
        <taxon>Chitinibacteraceae</taxon>
        <taxon>Chitinimonas</taxon>
    </lineage>
</organism>
<dbReference type="InterPro" id="IPR000182">
    <property type="entry name" value="GNAT_dom"/>
</dbReference>
<dbReference type="Pfam" id="PF04101">
    <property type="entry name" value="Glyco_tran_28_C"/>
    <property type="match status" value="1"/>
</dbReference>
<feature type="binding site" evidence="2">
    <location>
        <position position="265"/>
    </location>
    <ligand>
        <name>substrate</name>
    </ligand>
</feature>
<dbReference type="PANTHER" id="PTHR21015">
    <property type="entry name" value="UDP-N-ACETYLGLUCOSAMINE--N-ACETYLMURAMYL-(PENTAPEPTIDE) PYROPHOSPHORYL-UNDECAPRENOL N-ACETYLGLUCOSAMINE TRANSFERASE 1"/>
    <property type="match status" value="1"/>
</dbReference>
<evidence type="ECO:0000313" key="4">
    <source>
        <dbReference type="EMBL" id="QDQ28904.1"/>
    </source>
</evidence>
<keyword evidence="5" id="KW-1185">Reference proteome</keyword>
<evidence type="ECO:0000259" key="3">
    <source>
        <dbReference type="PROSITE" id="PS51186"/>
    </source>
</evidence>
<dbReference type="SUPFAM" id="SSF53756">
    <property type="entry name" value="UDP-Glycosyltransferase/glycogen phosphorylase"/>
    <property type="match status" value="1"/>
</dbReference>
<dbReference type="GO" id="GO:0016787">
    <property type="term" value="F:hydrolase activity"/>
    <property type="evidence" value="ECO:0007669"/>
    <property type="project" value="UniProtKB-KW"/>
</dbReference>
<evidence type="ECO:0000256" key="1">
    <source>
        <dbReference type="PIRSR" id="PIRSR620023-1"/>
    </source>
</evidence>
<dbReference type="Gene3D" id="3.40.630.30">
    <property type="match status" value="1"/>
</dbReference>
<reference evidence="5" key="1">
    <citation type="submission" date="2019-07" db="EMBL/GenBank/DDBJ databases">
        <title>Chitinimonas sp. nov., isolated from Ny-Alesund, arctica soil.</title>
        <authorList>
            <person name="Xu Q."/>
            <person name="Peng F."/>
        </authorList>
    </citation>
    <scope>NUCLEOTIDE SEQUENCE [LARGE SCALE GENOMIC DNA]</scope>
    <source>
        <strain evidence="5">R3-44</strain>
    </source>
</reference>
<dbReference type="NCBIfam" id="TIGR03590">
    <property type="entry name" value="PseG"/>
    <property type="match status" value="1"/>
</dbReference>